<sequence length="49" mass="5103">MKVTVCPVCHKPITFDANGNINAHSDGTNVRACPMSGSRYARNLAGVGA</sequence>
<dbReference type="EMBL" id="FVGW01000006">
    <property type="protein sequence ID" value="SKM28684.1"/>
    <property type="molecule type" value="Genomic_DNA"/>
</dbReference>
<gene>
    <name evidence="1" type="ORF">SAMEA2259716_03354</name>
</gene>
<proteinExistence type="predicted"/>
<dbReference type="RefSeq" id="WP_165693089.1">
    <property type="nucleotide sequence ID" value="NZ_FVGW01000006.1"/>
</dbReference>
<protein>
    <submittedName>
        <fullName evidence="1">Uncharacterized protein</fullName>
    </submittedName>
</protein>
<accession>A0A1U2CH22</accession>
<evidence type="ECO:0000313" key="2">
    <source>
        <dbReference type="Proteomes" id="UP000190074"/>
    </source>
</evidence>
<name>A0A1U2CH22_9MYCO</name>
<dbReference type="Proteomes" id="UP000190074">
    <property type="component" value="Unassembled WGS sequence"/>
</dbReference>
<dbReference type="AlphaFoldDB" id="A0A1U2CH22"/>
<organism evidence="1 2">
    <name type="scientific">Mycobacteroides abscessus subsp. massiliense</name>
    <dbReference type="NCBI Taxonomy" id="1962118"/>
    <lineage>
        <taxon>Bacteria</taxon>
        <taxon>Bacillati</taxon>
        <taxon>Actinomycetota</taxon>
        <taxon>Actinomycetes</taxon>
        <taxon>Mycobacteriales</taxon>
        <taxon>Mycobacteriaceae</taxon>
        <taxon>Mycobacteroides</taxon>
        <taxon>Mycobacteroides abscessus</taxon>
    </lineage>
</organism>
<evidence type="ECO:0000313" key="1">
    <source>
        <dbReference type="EMBL" id="SKM28684.1"/>
    </source>
</evidence>
<reference evidence="1 2" key="1">
    <citation type="submission" date="2016-11" db="EMBL/GenBank/DDBJ databases">
        <authorList>
            <consortium name="Pathogen Informatics"/>
        </authorList>
    </citation>
    <scope>NUCLEOTIDE SEQUENCE [LARGE SCALE GENOMIC DNA]</scope>
    <source>
        <strain evidence="1 2">911</strain>
    </source>
</reference>